<evidence type="ECO:0000313" key="3">
    <source>
        <dbReference type="Proteomes" id="UP000272942"/>
    </source>
</evidence>
<dbReference type="WBParaSite" id="ECPE_0000084301-mRNA-1">
    <property type="protein sequence ID" value="ECPE_0000084301-mRNA-1"/>
    <property type="gene ID" value="ECPE_0000084301"/>
</dbReference>
<dbReference type="EMBL" id="UZAN01003547">
    <property type="protein sequence ID" value="VDP29779.1"/>
    <property type="molecule type" value="Genomic_DNA"/>
</dbReference>
<dbReference type="AlphaFoldDB" id="A0A183A1K8"/>
<protein>
    <submittedName>
        <fullName evidence="4">Reverse transcriptase domain-containing protein</fullName>
    </submittedName>
</protein>
<reference evidence="4" key="1">
    <citation type="submission" date="2016-06" db="UniProtKB">
        <authorList>
            <consortium name="WormBaseParasite"/>
        </authorList>
    </citation>
    <scope>IDENTIFICATION</scope>
</reference>
<sequence length="124" mass="13791">MSSPRKDRIIGPSLRPDDVAPATGIGPAIPVELFQSKMVRDAENVEEEVVDLSTIGPLIPGQEFGDELRHLRSDGVSIRGFFIFVLCHRCKFDLFCLFCLLRFRLFVLLACGQSRALHSSNSSI</sequence>
<evidence type="ECO:0000313" key="2">
    <source>
        <dbReference type="EMBL" id="VDP29779.1"/>
    </source>
</evidence>
<reference evidence="2 3" key="2">
    <citation type="submission" date="2018-11" db="EMBL/GenBank/DDBJ databases">
        <authorList>
            <consortium name="Pathogen Informatics"/>
        </authorList>
    </citation>
    <scope>NUCLEOTIDE SEQUENCE [LARGE SCALE GENOMIC DNA]</scope>
    <source>
        <strain evidence="2 3">Egypt</strain>
    </source>
</reference>
<dbReference type="OrthoDB" id="73491at2759"/>
<organism evidence="4">
    <name type="scientific">Echinostoma caproni</name>
    <dbReference type="NCBI Taxonomy" id="27848"/>
    <lineage>
        <taxon>Eukaryota</taxon>
        <taxon>Metazoa</taxon>
        <taxon>Spiralia</taxon>
        <taxon>Lophotrochozoa</taxon>
        <taxon>Platyhelminthes</taxon>
        <taxon>Trematoda</taxon>
        <taxon>Digenea</taxon>
        <taxon>Plagiorchiida</taxon>
        <taxon>Echinostomata</taxon>
        <taxon>Echinostomatoidea</taxon>
        <taxon>Echinostomatidae</taxon>
        <taxon>Echinostoma</taxon>
    </lineage>
</organism>
<accession>A0A183A1K8</accession>
<gene>
    <name evidence="2" type="ORF">ECPE_LOCUS843</name>
</gene>
<proteinExistence type="predicted"/>
<keyword evidence="3" id="KW-1185">Reference proteome</keyword>
<feature type="region of interest" description="Disordered" evidence="1">
    <location>
        <begin position="1"/>
        <end position="22"/>
    </location>
</feature>
<name>A0A183A1K8_9TREM</name>
<dbReference type="Proteomes" id="UP000272942">
    <property type="component" value="Unassembled WGS sequence"/>
</dbReference>
<evidence type="ECO:0000313" key="4">
    <source>
        <dbReference type="WBParaSite" id="ECPE_0000084301-mRNA-1"/>
    </source>
</evidence>
<evidence type="ECO:0000256" key="1">
    <source>
        <dbReference type="SAM" id="MobiDB-lite"/>
    </source>
</evidence>